<dbReference type="AlphaFoldDB" id="A0A7S1J910"/>
<name>A0A7S1J910_9EUGL</name>
<organism evidence="1">
    <name type="scientific">Eutreptiella gymnastica</name>
    <dbReference type="NCBI Taxonomy" id="73025"/>
    <lineage>
        <taxon>Eukaryota</taxon>
        <taxon>Discoba</taxon>
        <taxon>Euglenozoa</taxon>
        <taxon>Euglenida</taxon>
        <taxon>Spirocuta</taxon>
        <taxon>Euglenophyceae</taxon>
        <taxon>Eutreptiales</taxon>
        <taxon>Eutreptiaceae</taxon>
        <taxon>Eutreptiella</taxon>
    </lineage>
</organism>
<dbReference type="EMBL" id="HBGA01128055">
    <property type="protein sequence ID" value="CAD9036185.1"/>
    <property type="molecule type" value="Transcribed_RNA"/>
</dbReference>
<proteinExistence type="predicted"/>
<protein>
    <submittedName>
        <fullName evidence="1">Uncharacterized protein</fullName>
    </submittedName>
</protein>
<evidence type="ECO:0000313" key="1">
    <source>
        <dbReference type="EMBL" id="CAD9036185.1"/>
    </source>
</evidence>
<reference evidence="1" key="1">
    <citation type="submission" date="2021-01" db="EMBL/GenBank/DDBJ databases">
        <authorList>
            <person name="Corre E."/>
            <person name="Pelletier E."/>
            <person name="Niang G."/>
            <person name="Scheremetjew M."/>
            <person name="Finn R."/>
            <person name="Kale V."/>
            <person name="Holt S."/>
            <person name="Cochrane G."/>
            <person name="Meng A."/>
            <person name="Brown T."/>
            <person name="Cohen L."/>
        </authorList>
    </citation>
    <scope>NUCLEOTIDE SEQUENCE</scope>
    <source>
        <strain evidence="1">NIES-381</strain>
    </source>
</reference>
<gene>
    <name evidence="1" type="ORF">EGYM00392_LOCUS47341</name>
</gene>
<accession>A0A7S1J910</accession>
<sequence>MPTLHQGWREAAGGRERWFLLGLPSMLGHTYCGPLRSRGPLRAPREPGPLGGSRLGPLLLRPSAAVQRRALRSAVDGHTAIHGSSVIIPLIGTASQSGSSNIRP</sequence>